<evidence type="ECO:0000313" key="3">
    <source>
        <dbReference type="Proteomes" id="UP001303160"/>
    </source>
</evidence>
<accession>A0AAN6XCU0</accession>
<dbReference type="Pfam" id="PF24864">
    <property type="entry name" value="DUF7730"/>
    <property type="match status" value="1"/>
</dbReference>
<evidence type="ECO:0000313" key="2">
    <source>
        <dbReference type="EMBL" id="KAK4197966.1"/>
    </source>
</evidence>
<gene>
    <name evidence="2" type="ORF">QBC40DRAFT_284523</name>
</gene>
<feature type="non-terminal residue" evidence="2">
    <location>
        <position position="1"/>
    </location>
</feature>
<organism evidence="2 3">
    <name type="scientific">Triangularia verruculosa</name>
    <dbReference type="NCBI Taxonomy" id="2587418"/>
    <lineage>
        <taxon>Eukaryota</taxon>
        <taxon>Fungi</taxon>
        <taxon>Dikarya</taxon>
        <taxon>Ascomycota</taxon>
        <taxon>Pezizomycotina</taxon>
        <taxon>Sordariomycetes</taxon>
        <taxon>Sordariomycetidae</taxon>
        <taxon>Sordariales</taxon>
        <taxon>Podosporaceae</taxon>
        <taxon>Triangularia</taxon>
    </lineage>
</organism>
<reference evidence="2" key="1">
    <citation type="journal article" date="2023" name="Mol. Phylogenet. Evol.">
        <title>Genome-scale phylogeny and comparative genomics of the fungal order Sordariales.</title>
        <authorList>
            <person name="Hensen N."/>
            <person name="Bonometti L."/>
            <person name="Westerberg I."/>
            <person name="Brannstrom I.O."/>
            <person name="Guillou S."/>
            <person name="Cros-Aarteil S."/>
            <person name="Calhoun S."/>
            <person name="Haridas S."/>
            <person name="Kuo A."/>
            <person name="Mondo S."/>
            <person name="Pangilinan J."/>
            <person name="Riley R."/>
            <person name="LaButti K."/>
            <person name="Andreopoulos B."/>
            <person name="Lipzen A."/>
            <person name="Chen C."/>
            <person name="Yan M."/>
            <person name="Daum C."/>
            <person name="Ng V."/>
            <person name="Clum A."/>
            <person name="Steindorff A."/>
            <person name="Ohm R.A."/>
            <person name="Martin F."/>
            <person name="Silar P."/>
            <person name="Natvig D.O."/>
            <person name="Lalanne C."/>
            <person name="Gautier V."/>
            <person name="Ament-Velasquez S.L."/>
            <person name="Kruys A."/>
            <person name="Hutchinson M.I."/>
            <person name="Powell A.J."/>
            <person name="Barry K."/>
            <person name="Miller A.N."/>
            <person name="Grigoriev I.V."/>
            <person name="Debuchy R."/>
            <person name="Gladieux P."/>
            <person name="Hiltunen Thoren M."/>
            <person name="Johannesson H."/>
        </authorList>
    </citation>
    <scope>NUCLEOTIDE SEQUENCE</scope>
    <source>
        <strain evidence="2">CBS 315.58</strain>
    </source>
</reference>
<proteinExistence type="predicted"/>
<reference evidence="2" key="2">
    <citation type="submission" date="2023-05" db="EMBL/GenBank/DDBJ databases">
        <authorList>
            <consortium name="Lawrence Berkeley National Laboratory"/>
            <person name="Steindorff A."/>
            <person name="Hensen N."/>
            <person name="Bonometti L."/>
            <person name="Westerberg I."/>
            <person name="Brannstrom I.O."/>
            <person name="Guillou S."/>
            <person name="Cros-Aarteil S."/>
            <person name="Calhoun S."/>
            <person name="Haridas S."/>
            <person name="Kuo A."/>
            <person name="Mondo S."/>
            <person name="Pangilinan J."/>
            <person name="Riley R."/>
            <person name="Labutti K."/>
            <person name="Andreopoulos B."/>
            <person name="Lipzen A."/>
            <person name="Chen C."/>
            <person name="Yanf M."/>
            <person name="Daum C."/>
            <person name="Ng V."/>
            <person name="Clum A."/>
            <person name="Ohm R."/>
            <person name="Martin F."/>
            <person name="Silar P."/>
            <person name="Natvig D."/>
            <person name="Lalanne C."/>
            <person name="Gautier V."/>
            <person name="Ament-Velasquez S.L."/>
            <person name="Kruys A."/>
            <person name="Hutchinson M.I."/>
            <person name="Powell A.J."/>
            <person name="Barry K."/>
            <person name="Miller A.N."/>
            <person name="Grigoriev I.V."/>
            <person name="Debuchy R."/>
            <person name="Gladieux P."/>
            <person name="Thoren M.H."/>
            <person name="Johannesson H."/>
        </authorList>
    </citation>
    <scope>NUCLEOTIDE SEQUENCE</scope>
    <source>
        <strain evidence="2">CBS 315.58</strain>
    </source>
</reference>
<comment type="caution">
    <text evidence="2">The sequence shown here is derived from an EMBL/GenBank/DDBJ whole genome shotgun (WGS) entry which is preliminary data.</text>
</comment>
<protein>
    <recommendedName>
        <fullName evidence="1">DUF7730 domain-containing protein</fullName>
    </recommendedName>
</protein>
<dbReference type="EMBL" id="MU863953">
    <property type="protein sequence ID" value="KAK4197966.1"/>
    <property type="molecule type" value="Genomic_DNA"/>
</dbReference>
<sequence length="414" mass="47255">METPLPVGFSHYPWEIRRLVYEHVFPRRLHLYRNESGQWTHARCEVDPAAPPRPDEDLLRVPEWLRHTLTSPPPKWFWHSWMLRLDWGTSSHWQCQAPRHQHCDTTTARYTKSGGSSFISLLLTSKLVYQEAIIAMSETTTLIFTSSEDAYDFTVTNPYPHLSKLRSIEFTFASPYDSIYVICPSVVLGTLTFGQKQLLDRLKTLDSSGQALASLHSTDGSEISRKELIRMRTLFGALAHNPQLLMWVAHATGEEKDRMTMGSRRLGHVSTDGVRQKAADDRTLAVSSMPRGGQELWDKTATALQVLATDLRDFKVHIGQRLILLEDCLSKLEMISRFARVDDALTINLVREYFHPDPQRNQVIEDHLLQVAIRYEGELWRLPGSVTLTFWNGDRFVIQGAATGEPTIQVNSSD</sequence>
<evidence type="ECO:0000259" key="1">
    <source>
        <dbReference type="Pfam" id="PF24864"/>
    </source>
</evidence>
<dbReference type="InterPro" id="IPR056632">
    <property type="entry name" value="DUF7730"/>
</dbReference>
<keyword evidence="3" id="KW-1185">Reference proteome</keyword>
<name>A0AAN6XCU0_9PEZI</name>
<dbReference type="AlphaFoldDB" id="A0AAN6XCU0"/>
<feature type="domain" description="DUF7730" evidence="1">
    <location>
        <begin position="9"/>
        <end position="173"/>
    </location>
</feature>
<dbReference type="Proteomes" id="UP001303160">
    <property type="component" value="Unassembled WGS sequence"/>
</dbReference>